<dbReference type="EMBL" id="JGYG01000002">
    <property type="protein sequence ID" value="KFI31351.1"/>
    <property type="molecule type" value="Genomic_DNA"/>
</dbReference>
<dbReference type="InterPro" id="IPR029068">
    <property type="entry name" value="Glyas_Bleomycin-R_OHBP_Dase"/>
</dbReference>
<dbReference type="PANTHER" id="PTHR36110:SF2">
    <property type="entry name" value="RING-CLEAVING DIOXYGENASE MHQE-RELATED"/>
    <property type="match status" value="1"/>
</dbReference>
<evidence type="ECO:0000259" key="1">
    <source>
        <dbReference type="PROSITE" id="PS51819"/>
    </source>
</evidence>
<dbReference type="InterPro" id="IPR052537">
    <property type="entry name" value="Extradiol_RC_dioxygenase"/>
</dbReference>
<dbReference type="OrthoDB" id="9785698at2"/>
<sequence>MVTGIHHITLVTRRVQANVDFYAGFLGLRLVKRTGGFEDAEQLHLFYGDRTGSPGSLVTFLVWEDGAPGRVGHGQVAEIAFAVTRAALGDWVGRALERGIPHEHPRKEFGEPVLRLKDPDGVVVKLVGSDLPATAPWTDTVPEPLAITRLRSATLFSEAPEQTAAFIARFGYRPAAEEGTVRRMVSDTDAIDIRDATGFWPGVPGTGVADHVAFRAPDVPAIRSMEAELSRLNATETNLHDRKYFVSLYAREPAGTLIEYATDGPGFLLDEPEETLGTTVMIPPSDAERANDLRVMLPQFALPGAPRFPRRDLPFVHRLHEPEQPDGSVLFLLHGTGGSEADLMPFARRVAPHALLIGLRGRSTEEGTLRWFRRLGEGRFDEEDIRSEAEALSATVATAIRGYGLDTARSGFLGYSNGANMIWATMLLEPRTVQLAVLLRPVAVLSAPPVPEGNGAALIVSGALDEVSPPSPLAAEALRAAGVDVTEEVVEAGHALTPADAAIVKAWLERHL</sequence>
<dbReference type="AlphaFoldDB" id="A0A086YAQ1"/>
<dbReference type="Proteomes" id="UP000028826">
    <property type="component" value="Unassembled WGS sequence"/>
</dbReference>
<dbReference type="PROSITE" id="PS51819">
    <property type="entry name" value="VOC"/>
    <property type="match status" value="2"/>
</dbReference>
<dbReference type="InterPro" id="IPR029058">
    <property type="entry name" value="AB_hydrolase_fold"/>
</dbReference>
<evidence type="ECO:0000313" key="3">
    <source>
        <dbReference type="Proteomes" id="UP000028826"/>
    </source>
</evidence>
<reference evidence="2 3" key="1">
    <citation type="submission" date="2014-03" db="EMBL/GenBank/DDBJ databases">
        <title>Genome of Haematobacter massiliensis CCUG 47968.</title>
        <authorList>
            <person name="Wang D."/>
            <person name="Wang G."/>
        </authorList>
    </citation>
    <scope>NUCLEOTIDE SEQUENCE [LARGE SCALE GENOMIC DNA]</scope>
    <source>
        <strain evidence="2 3">CCUG 47968</strain>
    </source>
</reference>
<feature type="domain" description="VOC" evidence="1">
    <location>
        <begin position="149"/>
        <end position="263"/>
    </location>
</feature>
<accession>A0A086YAQ1</accession>
<protein>
    <submittedName>
        <fullName evidence="2">Glyoxalase</fullName>
    </submittedName>
</protein>
<dbReference type="PANTHER" id="PTHR36110">
    <property type="entry name" value="RING-CLEAVING DIOXYGENASE MHQE-RELATED"/>
    <property type="match status" value="1"/>
</dbReference>
<dbReference type="RefSeq" id="WP_035707828.1">
    <property type="nucleotide sequence ID" value="NZ_CAMIFG010000003.1"/>
</dbReference>
<feature type="domain" description="VOC" evidence="1">
    <location>
        <begin position="4"/>
        <end position="129"/>
    </location>
</feature>
<proteinExistence type="predicted"/>
<name>A0A086YAQ1_9RHOB</name>
<dbReference type="SUPFAM" id="SSF53474">
    <property type="entry name" value="alpha/beta-Hydrolases"/>
    <property type="match status" value="1"/>
</dbReference>
<keyword evidence="3" id="KW-1185">Reference proteome</keyword>
<dbReference type="eggNOG" id="COG0400">
    <property type="taxonomic scope" value="Bacteria"/>
</dbReference>
<organism evidence="2 3">
    <name type="scientific">Haematobacter massiliensis</name>
    <dbReference type="NCBI Taxonomy" id="195105"/>
    <lineage>
        <taxon>Bacteria</taxon>
        <taxon>Pseudomonadati</taxon>
        <taxon>Pseudomonadota</taxon>
        <taxon>Alphaproteobacteria</taxon>
        <taxon>Rhodobacterales</taxon>
        <taxon>Paracoccaceae</taxon>
        <taxon>Haematobacter</taxon>
    </lineage>
</organism>
<dbReference type="Gene3D" id="3.10.180.10">
    <property type="entry name" value="2,3-Dihydroxybiphenyl 1,2-Dioxygenase, domain 1"/>
    <property type="match status" value="2"/>
</dbReference>
<dbReference type="SUPFAM" id="SSF54593">
    <property type="entry name" value="Glyoxalase/Bleomycin resistance protein/Dihydroxybiphenyl dioxygenase"/>
    <property type="match status" value="1"/>
</dbReference>
<dbReference type="Gene3D" id="3.40.50.1820">
    <property type="entry name" value="alpha/beta hydrolase"/>
    <property type="match status" value="1"/>
</dbReference>
<evidence type="ECO:0000313" key="2">
    <source>
        <dbReference type="EMBL" id="KFI31351.1"/>
    </source>
</evidence>
<comment type="caution">
    <text evidence="2">The sequence shown here is derived from an EMBL/GenBank/DDBJ whole genome shotgun (WGS) entry which is preliminary data.</text>
</comment>
<dbReference type="InterPro" id="IPR037523">
    <property type="entry name" value="VOC_core"/>
</dbReference>
<dbReference type="Pfam" id="PF00903">
    <property type="entry name" value="Glyoxalase"/>
    <property type="match status" value="1"/>
</dbReference>
<dbReference type="eggNOG" id="COG0346">
    <property type="taxonomic scope" value="Bacteria"/>
</dbReference>
<dbReference type="InterPro" id="IPR004360">
    <property type="entry name" value="Glyas_Fos-R_dOase_dom"/>
</dbReference>
<dbReference type="STRING" id="195105.CN97_10090"/>
<gene>
    <name evidence="2" type="ORF">CN97_10090</name>
</gene>